<reference evidence="2 3" key="1">
    <citation type="submission" date="2014-09" db="EMBL/GenBank/DDBJ databases">
        <title>Complete genome sequence of Endomicrobium proavitum.</title>
        <authorList>
            <person name="Zheng H."/>
        </authorList>
    </citation>
    <scope>NUCLEOTIDE SEQUENCE [LARGE SCALE GENOMIC DNA]</scope>
    <source>
        <strain evidence="2 3">Rsa215</strain>
    </source>
</reference>
<keyword evidence="1" id="KW-0732">Signal</keyword>
<accession>A0A0G3WHF3</accession>
<feature type="chain" id="PRO_5005186010" evidence="1">
    <location>
        <begin position="21"/>
        <end position="481"/>
    </location>
</feature>
<organism evidence="2 3">
    <name type="scientific">Endomicrobium proavitum</name>
    <dbReference type="NCBI Taxonomy" id="1408281"/>
    <lineage>
        <taxon>Bacteria</taxon>
        <taxon>Pseudomonadati</taxon>
        <taxon>Elusimicrobiota</taxon>
        <taxon>Endomicrobiia</taxon>
        <taxon>Endomicrobiales</taxon>
        <taxon>Endomicrobiaceae</taxon>
        <taxon>Endomicrobium</taxon>
    </lineage>
</organism>
<dbReference type="EMBL" id="CP009498">
    <property type="protein sequence ID" value="AKL98056.1"/>
    <property type="molecule type" value="Genomic_DNA"/>
</dbReference>
<evidence type="ECO:0000313" key="3">
    <source>
        <dbReference type="Proteomes" id="UP000035337"/>
    </source>
</evidence>
<dbReference type="KEGG" id="epo:Epro_0677"/>
<dbReference type="InterPro" id="IPR008979">
    <property type="entry name" value="Galactose-bd-like_sf"/>
</dbReference>
<dbReference type="RefSeq" id="WP_052570604.1">
    <property type="nucleotide sequence ID" value="NZ_CP009498.1"/>
</dbReference>
<protein>
    <submittedName>
        <fullName evidence="2">Uncharacterized protein</fullName>
    </submittedName>
</protein>
<dbReference type="Gene3D" id="2.60.120.430">
    <property type="entry name" value="Galactose-binding lectin"/>
    <property type="match status" value="1"/>
</dbReference>
<name>A0A0G3WHF3_9BACT</name>
<evidence type="ECO:0000256" key="1">
    <source>
        <dbReference type="SAM" id="SignalP"/>
    </source>
</evidence>
<dbReference type="SUPFAM" id="SSF49785">
    <property type="entry name" value="Galactose-binding domain-like"/>
    <property type="match status" value="1"/>
</dbReference>
<sequence length="481" mass="52954">MRKFFITLSLIVVATANVFAAQSENYGSNIYGLFSENFNGAKLSLSAWTGQLNAGAPTETPNLDDRDRAEVYVFGGGSVFMTTVVYTSAHNTLGGQSLDGIWFWRIIASTGGNTWDGFSVTLVSSSSVTPIPDAPRLMSAYKDGSIEFYARSAHPTVENFNVGITLLYNDSVSVDYVDTLGSYGFTADGTWQKVIFPLTSANLGATVDMDTWRIKNIFVLLKNNSTGTLEIDQIIWKKASAPVTFDFKLMDTATGLASANSYISWNENKIAQGWQVSDEYLELNLDSLPNDNSSWGIQIYTDATSSNAQANPKYTGVLNSSTNFGLISTSDTTKMIPMAWRVTDKVLPYVGTNNVAMEDYNQTKNISLFLGGYDGPDYVAPGLYDSGNPGTGSQFYHCWFFMKDKSQFGMAADVYNGMDYLRVWDKRGFHAAAGETFYGMSAGGMQNMRIAPKLYFAVDMNQAFAPQTYENNSIIIQLFYE</sequence>
<dbReference type="AlphaFoldDB" id="A0A0G3WHF3"/>
<feature type="signal peptide" evidence="1">
    <location>
        <begin position="1"/>
        <end position="20"/>
    </location>
</feature>
<dbReference type="Proteomes" id="UP000035337">
    <property type="component" value="Chromosome"/>
</dbReference>
<dbReference type="STRING" id="1408281.Epro_0677"/>
<proteinExistence type="predicted"/>
<dbReference type="OrthoDB" id="9809583at2"/>
<evidence type="ECO:0000313" key="2">
    <source>
        <dbReference type="EMBL" id="AKL98056.1"/>
    </source>
</evidence>
<gene>
    <name evidence="2" type="ORF">Epro_0677</name>
</gene>
<keyword evidence="3" id="KW-1185">Reference proteome</keyword>